<reference evidence="6" key="1">
    <citation type="submission" date="2020-12" db="EMBL/GenBank/DDBJ databases">
        <title>Metabolic potential, ecology and presence of endohyphal bacteria is reflected in genomic diversity of Mucoromycotina.</title>
        <authorList>
            <person name="Muszewska A."/>
            <person name="Okrasinska A."/>
            <person name="Steczkiewicz K."/>
            <person name="Drgas O."/>
            <person name="Orlowska M."/>
            <person name="Perlinska-Lenart U."/>
            <person name="Aleksandrzak-Piekarczyk T."/>
            <person name="Szatraj K."/>
            <person name="Zielenkiewicz U."/>
            <person name="Pilsyk S."/>
            <person name="Malc E."/>
            <person name="Mieczkowski P."/>
            <person name="Kruszewska J.S."/>
            <person name="Biernat P."/>
            <person name="Pawlowska J."/>
        </authorList>
    </citation>
    <scope>NUCLEOTIDE SEQUENCE</scope>
    <source>
        <strain evidence="6">WA0000051536</strain>
    </source>
</reference>
<gene>
    <name evidence="6" type="ORF">INT44_003170</name>
</gene>
<feature type="repeat" description="ANK" evidence="2">
    <location>
        <begin position="93"/>
        <end position="126"/>
    </location>
</feature>
<dbReference type="OrthoDB" id="1893551at2759"/>
<dbReference type="Gene3D" id="3.30.710.10">
    <property type="entry name" value="Potassium Channel Kv1.1, Chain A"/>
    <property type="match status" value="2"/>
</dbReference>
<organism evidence="6 7">
    <name type="scientific">Umbelopsis vinacea</name>
    <dbReference type="NCBI Taxonomy" id="44442"/>
    <lineage>
        <taxon>Eukaryota</taxon>
        <taxon>Fungi</taxon>
        <taxon>Fungi incertae sedis</taxon>
        <taxon>Mucoromycota</taxon>
        <taxon>Mucoromycotina</taxon>
        <taxon>Umbelopsidomycetes</taxon>
        <taxon>Umbelopsidales</taxon>
        <taxon>Umbelopsidaceae</taxon>
        <taxon>Umbelopsis</taxon>
    </lineage>
</organism>
<dbReference type="SUPFAM" id="SSF54695">
    <property type="entry name" value="POZ domain"/>
    <property type="match status" value="2"/>
</dbReference>
<dbReference type="InterPro" id="IPR000210">
    <property type="entry name" value="BTB/POZ_dom"/>
</dbReference>
<evidence type="ECO:0000256" key="2">
    <source>
        <dbReference type="PROSITE-ProRule" id="PRU00023"/>
    </source>
</evidence>
<feature type="repeat" description="RCC1" evidence="3">
    <location>
        <begin position="298"/>
        <end position="357"/>
    </location>
</feature>
<feature type="region of interest" description="Disordered" evidence="4">
    <location>
        <begin position="1180"/>
        <end position="1232"/>
    </location>
</feature>
<dbReference type="SUPFAM" id="SSF50985">
    <property type="entry name" value="RCC1/BLIP-II"/>
    <property type="match status" value="1"/>
</dbReference>
<feature type="repeat" description="ANK" evidence="2">
    <location>
        <begin position="58"/>
        <end position="80"/>
    </location>
</feature>
<sequence length="1422" mass="159372">MSSIFKAVYENNVESIKQFIRDADRTAPSLSRDSQNGAQGSRRKQVGSMTNINKRSMLGRTALHLAAHWNRVEIVQLLVDCVHVNVNLRDRESGWTALHRALYAGHIESALVILAREDTDLSVKDFEGNTALDLYNSTIDDTNPSARTILPDLTDKSDGDLYSFSKSGILDSDESNGVAGGTEVFTWGYNTNYVLGQRDSENRSRPDRVHLNLVSQQLPQVLKRPEYVITSVTMSKFHSAITTSEPEQNLLICGFGGARLGLGNEDTQFLFKPVSSIHGHVAIAALGRDHTIVVTSTGETYSFGNNLNGQLGYETEKHQDQRIPQFTPRKIVAPSIKKERIIGAAASSVHSAVYTETDLYTFGLNQGQLGYYATSGECDQVLPRKVSFLPPGARIIQAACIDTATMVLTASHDVFILFGNGHQKVIFPMQRFPPDFISYTAAPNYITRIVAGGDDFMGAMSNMGDLFIWSLPSKKGSTGGKKPRTSSLTPTAEPQRSRSPILPRRIWALRKSHLTLSDASIGQDGSVIVCTTSGHVFVGTPRKIPKKNKNLVEKKLYKFIKIPYMQRCIMVTASPSGAYAALRAERLLKKIPVPESTLANDLVMSLPHVKNAYHLQQSRDAEALAKKVLQEERSKVPFLTETEHIDQDEEVCNALISPSFEWNKYSEMTETDYTIDAVMRVGDVCYYCHQIVLASRSTVLREILSSKKPSTKEKIELRHKSGRIVQLSKVINEFNEHELLEITVSDIHMETIWFFLDFIYSDRYDHPMNAFYGKAQHYTGRLKVITELQTHIKPETLQRELLVLSEVFQLSTLKDSIASSFNSQPRQSLASQIGDVHSDEKLFSFLSNVKLQLEDGELLCHELVLRQRSPFFAALFDPASIWTYSRRQESRTVIPVDMKYISEKTMNVVLSYIYCDNRTTLFHYMNESPEVIFDLISKVLEAADELMLDDLKVVCESALLQLVTPRNILKALDISDDYRAENVKQACIDFLVHNMDFYLETGSLIDLKASLISDIQRNVHKLQSNKAFLSREVFDINWNEDGHAEDPELSAKVQMDYSEESIWPACEESYCTIYPVKSTSSGTINHDSGGDDDLMFQQDEDIMKLPESNVPSTFGRSTKLTDVLYDTPDNEHDNSHFPALGNSFEGRSMTKAASIPVPKRGWSIQMQDSSPKKNIREMLERQEYSPSSANKLSPTRPFILPKKLSQKERRKLQQQEAAISAETTSAPKSVWGKPIQPGQPVAMTPSPPVGIPLSTPPTPKSRKVSIADIMDEEKAQKNKGKHVAKGLFEDSKKIFDSREAAEQSVKAIESIDPRESISSTLSNPTIRIASNTYKPTLISKRKSAKDLDHGQGSSGATHESVNSFADIQSQQLKEKLIRGQKFKKSLLRIQQEEQAIAALMEFYTQTVDIGTGEWFRITRTES</sequence>
<dbReference type="PROSITE" id="PS50012">
    <property type="entry name" value="RCC1_3"/>
    <property type="match status" value="2"/>
</dbReference>
<feature type="domain" description="BTB" evidence="5">
    <location>
        <begin position="847"/>
        <end position="914"/>
    </location>
</feature>
<keyword evidence="2" id="KW-0040">ANK repeat</keyword>
<dbReference type="InterPro" id="IPR002110">
    <property type="entry name" value="Ankyrin_rpt"/>
</dbReference>
<keyword evidence="1" id="KW-0677">Repeat</keyword>
<dbReference type="Proteomes" id="UP000612746">
    <property type="component" value="Unassembled WGS sequence"/>
</dbReference>
<comment type="caution">
    <text evidence="6">The sequence shown here is derived from an EMBL/GenBank/DDBJ whole genome shotgun (WGS) entry which is preliminary data.</text>
</comment>
<dbReference type="InterPro" id="IPR000408">
    <property type="entry name" value="Reg_chr_condens"/>
</dbReference>
<dbReference type="SMART" id="SM00248">
    <property type="entry name" value="ANK"/>
    <property type="match status" value="2"/>
</dbReference>
<feature type="compositionally biased region" description="Polar residues" evidence="4">
    <location>
        <begin position="488"/>
        <end position="498"/>
    </location>
</feature>
<proteinExistence type="predicted"/>
<dbReference type="PANTHER" id="PTHR22872">
    <property type="entry name" value="BTK-BINDING PROTEIN-RELATED"/>
    <property type="match status" value="1"/>
</dbReference>
<feature type="region of interest" description="Disordered" evidence="4">
    <location>
        <begin position="26"/>
        <end position="50"/>
    </location>
</feature>
<dbReference type="PROSITE" id="PS50297">
    <property type="entry name" value="ANK_REP_REGION"/>
    <property type="match status" value="2"/>
</dbReference>
<name>A0A8H7Q6H6_9FUNG</name>
<dbReference type="Pfam" id="PF00651">
    <property type="entry name" value="BTB"/>
    <property type="match status" value="1"/>
</dbReference>
<dbReference type="EMBL" id="JAEPRA010000004">
    <property type="protein sequence ID" value="KAG2186942.1"/>
    <property type="molecule type" value="Genomic_DNA"/>
</dbReference>
<evidence type="ECO:0000256" key="3">
    <source>
        <dbReference type="PROSITE-ProRule" id="PRU00235"/>
    </source>
</evidence>
<protein>
    <recommendedName>
        <fullName evidence="5">BTB domain-containing protein</fullName>
    </recommendedName>
</protein>
<feature type="compositionally biased region" description="Polar residues" evidence="4">
    <location>
        <begin position="1214"/>
        <end position="1227"/>
    </location>
</feature>
<accession>A0A8H7Q6H6</accession>
<dbReference type="InterPro" id="IPR051625">
    <property type="entry name" value="Signaling_Regulatory_Domain"/>
</dbReference>
<dbReference type="Pfam" id="PF12796">
    <property type="entry name" value="Ank_2"/>
    <property type="match status" value="1"/>
</dbReference>
<feature type="compositionally biased region" description="Polar residues" evidence="4">
    <location>
        <begin position="1184"/>
        <end position="1193"/>
    </location>
</feature>
<evidence type="ECO:0000256" key="1">
    <source>
        <dbReference type="ARBA" id="ARBA00022737"/>
    </source>
</evidence>
<dbReference type="InterPro" id="IPR036770">
    <property type="entry name" value="Ankyrin_rpt-contain_sf"/>
</dbReference>
<feature type="domain" description="BTB" evidence="5">
    <location>
        <begin position="675"/>
        <end position="768"/>
    </location>
</feature>
<evidence type="ECO:0000259" key="5">
    <source>
        <dbReference type="PROSITE" id="PS50097"/>
    </source>
</evidence>
<dbReference type="SUPFAM" id="SSF48403">
    <property type="entry name" value="Ankyrin repeat"/>
    <property type="match status" value="1"/>
</dbReference>
<dbReference type="Pfam" id="PF00415">
    <property type="entry name" value="RCC1"/>
    <property type="match status" value="1"/>
</dbReference>
<dbReference type="PANTHER" id="PTHR22872:SF2">
    <property type="entry name" value="INHIBITOR OF BRUTON TYROSINE KINASE"/>
    <property type="match status" value="1"/>
</dbReference>
<feature type="region of interest" description="Disordered" evidence="4">
    <location>
        <begin position="1342"/>
        <end position="1362"/>
    </location>
</feature>
<keyword evidence="7" id="KW-1185">Reference proteome</keyword>
<dbReference type="Gene3D" id="1.25.40.20">
    <property type="entry name" value="Ankyrin repeat-containing domain"/>
    <property type="match status" value="1"/>
</dbReference>
<dbReference type="InterPro" id="IPR011333">
    <property type="entry name" value="SKP1/BTB/POZ_sf"/>
</dbReference>
<dbReference type="CDD" id="cd18186">
    <property type="entry name" value="BTB_POZ_ZBTB_KLHL-like"/>
    <property type="match status" value="1"/>
</dbReference>
<evidence type="ECO:0000313" key="6">
    <source>
        <dbReference type="EMBL" id="KAG2186942.1"/>
    </source>
</evidence>
<dbReference type="PROSITE" id="PS50097">
    <property type="entry name" value="BTB"/>
    <property type="match status" value="2"/>
</dbReference>
<dbReference type="PROSITE" id="PS50088">
    <property type="entry name" value="ANK_REPEAT"/>
    <property type="match status" value="2"/>
</dbReference>
<evidence type="ECO:0000313" key="7">
    <source>
        <dbReference type="Proteomes" id="UP000612746"/>
    </source>
</evidence>
<dbReference type="InterPro" id="IPR009091">
    <property type="entry name" value="RCC1/BLIP-II"/>
</dbReference>
<feature type="repeat" description="RCC1" evidence="3">
    <location>
        <begin position="182"/>
        <end position="245"/>
    </location>
</feature>
<feature type="compositionally biased region" description="Polar residues" evidence="4">
    <location>
        <begin position="28"/>
        <end position="39"/>
    </location>
</feature>
<feature type="region of interest" description="Disordered" evidence="4">
    <location>
        <begin position="474"/>
        <end position="498"/>
    </location>
</feature>
<dbReference type="Gene3D" id="2.130.10.30">
    <property type="entry name" value="Regulator of chromosome condensation 1/beta-lactamase-inhibitor protein II"/>
    <property type="match status" value="1"/>
</dbReference>
<evidence type="ECO:0000256" key="4">
    <source>
        <dbReference type="SAM" id="MobiDB-lite"/>
    </source>
</evidence>
<dbReference type="SMART" id="SM00225">
    <property type="entry name" value="BTB"/>
    <property type="match status" value="2"/>
</dbReference>